<dbReference type="PROSITE" id="PS00086">
    <property type="entry name" value="CYTOCHROME_P450"/>
    <property type="match status" value="1"/>
</dbReference>
<dbReference type="InterPro" id="IPR036396">
    <property type="entry name" value="Cyt_P450_sf"/>
</dbReference>
<evidence type="ECO:0000256" key="7">
    <source>
        <dbReference type="ARBA" id="ARBA00022824"/>
    </source>
</evidence>
<dbReference type="InterPro" id="IPR050476">
    <property type="entry name" value="Insect_CytP450_Detox"/>
</dbReference>
<dbReference type="GO" id="GO:0016705">
    <property type="term" value="F:oxidoreductase activity, acting on paired donors, with incorporation or reduction of molecular oxygen"/>
    <property type="evidence" value="ECO:0007669"/>
    <property type="project" value="InterPro"/>
</dbReference>
<dbReference type="PRINTS" id="PR00385">
    <property type="entry name" value="P450"/>
</dbReference>
<evidence type="ECO:0000256" key="12">
    <source>
        <dbReference type="ARBA" id="ARBA00023136"/>
    </source>
</evidence>
<dbReference type="InterPro" id="IPR002401">
    <property type="entry name" value="Cyt_P450_E_grp-I"/>
</dbReference>
<evidence type="ECO:0000256" key="4">
    <source>
        <dbReference type="ARBA" id="ARBA00010617"/>
    </source>
</evidence>
<feature type="binding site" description="axial binding residue" evidence="13">
    <location>
        <position position="401"/>
    </location>
    <ligand>
        <name>heme</name>
        <dbReference type="ChEBI" id="CHEBI:30413"/>
    </ligand>
    <ligandPart>
        <name>Fe</name>
        <dbReference type="ChEBI" id="CHEBI:18248"/>
    </ligandPart>
</feature>
<dbReference type="GO" id="GO:0005506">
    <property type="term" value="F:iron ion binding"/>
    <property type="evidence" value="ECO:0007669"/>
    <property type="project" value="InterPro"/>
</dbReference>
<comment type="cofactor">
    <cofactor evidence="1 13">
        <name>heme</name>
        <dbReference type="ChEBI" id="CHEBI:30413"/>
    </cofactor>
</comment>
<dbReference type="CDD" id="cd11056">
    <property type="entry name" value="CYP6-like"/>
    <property type="match status" value="1"/>
</dbReference>
<keyword evidence="7" id="KW-0256">Endoplasmic reticulum</keyword>
<dbReference type="GO" id="GO:0004497">
    <property type="term" value="F:monooxygenase activity"/>
    <property type="evidence" value="ECO:0007669"/>
    <property type="project" value="UniProtKB-KW"/>
</dbReference>
<keyword evidence="12" id="KW-0472">Membrane</keyword>
<evidence type="ECO:0000256" key="14">
    <source>
        <dbReference type="RuleBase" id="RU000461"/>
    </source>
</evidence>
<name>A0A8F8N1D2_ANOGL</name>
<organism evidence="15">
    <name type="scientific">Anoplophora glabripennis</name>
    <name type="common">Asian longhorn beetle</name>
    <name type="synonym">Anoplophora nobilis</name>
    <dbReference type="NCBI Taxonomy" id="217634"/>
    <lineage>
        <taxon>Eukaryota</taxon>
        <taxon>Metazoa</taxon>
        <taxon>Ecdysozoa</taxon>
        <taxon>Arthropoda</taxon>
        <taxon>Hexapoda</taxon>
        <taxon>Insecta</taxon>
        <taxon>Pterygota</taxon>
        <taxon>Neoptera</taxon>
        <taxon>Endopterygota</taxon>
        <taxon>Coleoptera</taxon>
        <taxon>Polyphaga</taxon>
        <taxon>Cucujiformia</taxon>
        <taxon>Chrysomeloidea</taxon>
        <taxon>Cerambycidae</taxon>
        <taxon>Lamiinae</taxon>
        <taxon>Lamiini</taxon>
        <taxon>Anoplophora</taxon>
    </lineage>
</organism>
<keyword evidence="5 13" id="KW-0349">Heme</keyword>
<comment type="similarity">
    <text evidence="4 14">Belongs to the cytochrome P450 family.</text>
</comment>
<dbReference type="PANTHER" id="PTHR24292:SF54">
    <property type="entry name" value="CYP9F3-RELATED"/>
    <property type="match status" value="1"/>
</dbReference>
<dbReference type="InterPro" id="IPR001128">
    <property type="entry name" value="Cyt_P450"/>
</dbReference>
<evidence type="ECO:0000256" key="6">
    <source>
        <dbReference type="ARBA" id="ARBA00022723"/>
    </source>
</evidence>
<dbReference type="PANTHER" id="PTHR24292">
    <property type="entry name" value="CYTOCHROME P450"/>
    <property type="match status" value="1"/>
</dbReference>
<evidence type="ECO:0000256" key="8">
    <source>
        <dbReference type="ARBA" id="ARBA00022848"/>
    </source>
</evidence>
<evidence type="ECO:0000256" key="10">
    <source>
        <dbReference type="ARBA" id="ARBA00023004"/>
    </source>
</evidence>
<evidence type="ECO:0000256" key="13">
    <source>
        <dbReference type="PIRSR" id="PIRSR602401-1"/>
    </source>
</evidence>
<accession>A0A8F8N1D2</accession>
<keyword evidence="10 13" id="KW-0408">Iron</keyword>
<dbReference type="AlphaFoldDB" id="A0A8F8N1D2"/>
<dbReference type="EMBL" id="MW809357">
    <property type="protein sequence ID" value="QYA71985.1"/>
    <property type="molecule type" value="mRNA"/>
</dbReference>
<sequence length="463" mass="53185">MYHFHFPLLVLRDPELLKQVAIKDFDHFTDHISFLPTDSDPLFSKSLVALHGREWREMRALLSPCFTSSKMRFMFNLINESAENLAEHFLKKDENVVEVEMKNAFTRFSSDVVATTACGIKVNSLENPKNEFYLMGQKATDFSDIWKNIKFLLYLIVPYIKKVLKIQLITDDVSTFFRGLIDETIKVREEKGVVRPDMIHLLLETRKGIRKEEETNDVDTGFATAEESPSGLVKEKLHRALTNEEITAQALIFFIAGFDSVSSAMCFTTYELTVNQDVQERLREEVYSTCKACKGKLTYDALLQMKYLDMVISETLRKYPINLVIERVCTKSYTIEPVLPGEIPVDLKVNDAIWLPVYAIHHDPNYYPNPDRFDPDRFSDENKGDIKPYTYLPFGLGPRNCIGSRFALLMIKAVIFNTLLHFELVPIEKTVIPLKISKKSFAMNAEGGFWLGFKKTTNGQFAT</sequence>
<evidence type="ECO:0000256" key="5">
    <source>
        <dbReference type="ARBA" id="ARBA00022617"/>
    </source>
</evidence>
<comment type="subcellular location">
    <subcellularLocation>
        <location evidence="3">Endoplasmic reticulum membrane</location>
        <topology evidence="3">Peripheral membrane protein</topology>
    </subcellularLocation>
    <subcellularLocation>
        <location evidence="2">Microsome membrane</location>
        <topology evidence="2">Peripheral membrane protein</topology>
    </subcellularLocation>
</comment>
<dbReference type="GO" id="GO:0005789">
    <property type="term" value="C:endoplasmic reticulum membrane"/>
    <property type="evidence" value="ECO:0007669"/>
    <property type="project" value="UniProtKB-SubCell"/>
</dbReference>
<dbReference type="Pfam" id="PF00067">
    <property type="entry name" value="p450"/>
    <property type="match status" value="1"/>
</dbReference>
<protein>
    <submittedName>
        <fullName evidence="15">Cytochrome P450</fullName>
    </submittedName>
</protein>
<dbReference type="FunFam" id="1.10.630.10:FF:000042">
    <property type="entry name" value="Cytochrome P450"/>
    <property type="match status" value="1"/>
</dbReference>
<evidence type="ECO:0000313" key="15">
    <source>
        <dbReference type="EMBL" id="QYA71985.1"/>
    </source>
</evidence>
<evidence type="ECO:0000256" key="1">
    <source>
        <dbReference type="ARBA" id="ARBA00001971"/>
    </source>
</evidence>
<evidence type="ECO:0000256" key="11">
    <source>
        <dbReference type="ARBA" id="ARBA00023033"/>
    </source>
</evidence>
<keyword evidence="9 14" id="KW-0560">Oxidoreductase</keyword>
<evidence type="ECO:0000256" key="3">
    <source>
        <dbReference type="ARBA" id="ARBA00004406"/>
    </source>
</evidence>
<keyword evidence="6 13" id="KW-0479">Metal-binding</keyword>
<dbReference type="InterPro" id="IPR017972">
    <property type="entry name" value="Cyt_P450_CS"/>
</dbReference>
<proteinExistence type="evidence at transcript level"/>
<dbReference type="GO" id="GO:0020037">
    <property type="term" value="F:heme binding"/>
    <property type="evidence" value="ECO:0007669"/>
    <property type="project" value="InterPro"/>
</dbReference>
<evidence type="ECO:0000256" key="2">
    <source>
        <dbReference type="ARBA" id="ARBA00004174"/>
    </source>
</evidence>
<dbReference type="PRINTS" id="PR00463">
    <property type="entry name" value="EP450I"/>
</dbReference>
<reference evidence="15" key="1">
    <citation type="submission" date="2021-03" db="EMBL/GenBank/DDBJ databases">
        <authorList>
            <person name="Li R."/>
            <person name="Gong F."/>
            <person name="Pan H."/>
            <person name="Liang H."/>
            <person name="Miao H."/>
            <person name="Zhao Y."/>
            <person name="Duan L."/>
            <person name="Yang H."/>
            <person name="Wang L."/>
            <person name="Chen S."/>
            <person name="Zhu H."/>
        </authorList>
    </citation>
    <scope>NUCLEOTIDE SEQUENCE</scope>
    <source>
        <strain evidence="15">AglaCYP9Z49</strain>
    </source>
</reference>
<evidence type="ECO:0000256" key="9">
    <source>
        <dbReference type="ARBA" id="ARBA00023002"/>
    </source>
</evidence>
<dbReference type="SUPFAM" id="SSF48264">
    <property type="entry name" value="Cytochrome P450"/>
    <property type="match status" value="1"/>
</dbReference>
<keyword evidence="8" id="KW-0492">Microsome</keyword>
<keyword evidence="11 14" id="KW-0503">Monooxygenase</keyword>
<dbReference type="Gene3D" id="1.10.630.10">
    <property type="entry name" value="Cytochrome P450"/>
    <property type="match status" value="1"/>
</dbReference>